<dbReference type="SMART" id="SM00248">
    <property type="entry name" value="ANK"/>
    <property type="match status" value="5"/>
</dbReference>
<dbReference type="AlphaFoldDB" id="R7VBP0"/>
<dbReference type="EMBL" id="AMQN01004330">
    <property type="status" value="NOT_ANNOTATED_CDS"/>
    <property type="molecule type" value="Genomic_DNA"/>
</dbReference>
<dbReference type="InterPro" id="IPR036770">
    <property type="entry name" value="Ankyrin_rpt-contain_sf"/>
</dbReference>
<reference evidence="5 7" key="2">
    <citation type="journal article" date="2013" name="Nature">
        <title>Insights into bilaterian evolution from three spiralian genomes.</title>
        <authorList>
            <person name="Simakov O."/>
            <person name="Marletaz F."/>
            <person name="Cho S.J."/>
            <person name="Edsinger-Gonzales E."/>
            <person name="Havlak P."/>
            <person name="Hellsten U."/>
            <person name="Kuo D.H."/>
            <person name="Larsson T."/>
            <person name="Lv J."/>
            <person name="Arendt D."/>
            <person name="Savage R."/>
            <person name="Osoegawa K."/>
            <person name="de Jong P."/>
            <person name="Grimwood J."/>
            <person name="Chapman J.A."/>
            <person name="Shapiro H."/>
            <person name="Aerts A."/>
            <person name="Otillar R.P."/>
            <person name="Terry A.Y."/>
            <person name="Boore J.L."/>
            <person name="Grigoriev I.V."/>
            <person name="Lindberg D.R."/>
            <person name="Seaver E.C."/>
            <person name="Weisblat D.A."/>
            <person name="Putnam N.H."/>
            <person name="Rokhsar D.S."/>
        </authorList>
    </citation>
    <scope>NUCLEOTIDE SEQUENCE</scope>
    <source>
        <strain evidence="5 7">I ESC-2004</strain>
    </source>
</reference>
<dbReference type="HOGENOM" id="CLU_667722_0_0_1"/>
<dbReference type="InterPro" id="IPR050776">
    <property type="entry name" value="Ank_Repeat/CDKN_Inhibitor"/>
</dbReference>
<dbReference type="Proteomes" id="UP000014760">
    <property type="component" value="Unassembled WGS sequence"/>
</dbReference>
<organism evidence="5">
    <name type="scientific">Capitella teleta</name>
    <name type="common">Polychaete worm</name>
    <dbReference type="NCBI Taxonomy" id="283909"/>
    <lineage>
        <taxon>Eukaryota</taxon>
        <taxon>Metazoa</taxon>
        <taxon>Spiralia</taxon>
        <taxon>Lophotrochozoa</taxon>
        <taxon>Annelida</taxon>
        <taxon>Polychaeta</taxon>
        <taxon>Sedentaria</taxon>
        <taxon>Scolecida</taxon>
        <taxon>Capitellidae</taxon>
        <taxon>Capitella</taxon>
    </lineage>
</organism>
<dbReference type="Pfam" id="PF12796">
    <property type="entry name" value="Ank_2"/>
    <property type="match status" value="1"/>
</dbReference>
<feature type="repeat" description="ANK" evidence="3">
    <location>
        <begin position="262"/>
        <end position="294"/>
    </location>
</feature>
<dbReference type="PROSITE" id="PS50297">
    <property type="entry name" value="ANK_REP_REGION"/>
    <property type="match status" value="4"/>
</dbReference>
<evidence type="ECO:0000256" key="4">
    <source>
        <dbReference type="SAM" id="MobiDB-lite"/>
    </source>
</evidence>
<evidence type="ECO:0000256" key="2">
    <source>
        <dbReference type="ARBA" id="ARBA00023043"/>
    </source>
</evidence>
<evidence type="ECO:0000256" key="3">
    <source>
        <dbReference type="PROSITE-ProRule" id="PRU00023"/>
    </source>
</evidence>
<evidence type="ECO:0000313" key="6">
    <source>
        <dbReference type="EnsemblMetazoa" id="CapteP194722"/>
    </source>
</evidence>
<reference evidence="7" key="1">
    <citation type="submission" date="2012-12" db="EMBL/GenBank/DDBJ databases">
        <authorList>
            <person name="Hellsten U."/>
            <person name="Grimwood J."/>
            <person name="Chapman J.A."/>
            <person name="Shapiro H."/>
            <person name="Aerts A."/>
            <person name="Otillar R.P."/>
            <person name="Terry A.Y."/>
            <person name="Boore J.L."/>
            <person name="Simakov O."/>
            <person name="Marletaz F."/>
            <person name="Cho S.-J."/>
            <person name="Edsinger-Gonzales E."/>
            <person name="Havlak P."/>
            <person name="Kuo D.-H."/>
            <person name="Larsson T."/>
            <person name="Lv J."/>
            <person name="Arendt D."/>
            <person name="Savage R."/>
            <person name="Osoegawa K."/>
            <person name="de Jong P."/>
            <person name="Lindberg D.R."/>
            <person name="Seaver E.C."/>
            <person name="Weisblat D.A."/>
            <person name="Putnam N.H."/>
            <person name="Grigoriev I.V."/>
            <person name="Rokhsar D.S."/>
        </authorList>
    </citation>
    <scope>NUCLEOTIDE SEQUENCE</scope>
    <source>
        <strain evidence="7">I ESC-2004</strain>
    </source>
</reference>
<dbReference type="Gene3D" id="1.25.40.20">
    <property type="entry name" value="Ankyrin repeat-containing domain"/>
    <property type="match status" value="3"/>
</dbReference>
<reference evidence="6" key="3">
    <citation type="submission" date="2015-06" db="UniProtKB">
        <authorList>
            <consortium name="EnsemblMetazoa"/>
        </authorList>
    </citation>
    <scope>IDENTIFICATION</scope>
</reference>
<feature type="repeat" description="ANK" evidence="3">
    <location>
        <begin position="85"/>
        <end position="117"/>
    </location>
</feature>
<accession>R7VBP0</accession>
<evidence type="ECO:0000313" key="7">
    <source>
        <dbReference type="Proteomes" id="UP000014760"/>
    </source>
</evidence>
<feature type="region of interest" description="Disordered" evidence="4">
    <location>
        <begin position="351"/>
        <end position="378"/>
    </location>
</feature>
<dbReference type="OMA" id="ANVECKD"/>
<protein>
    <submittedName>
        <fullName evidence="5 6">Uncharacterized protein</fullName>
    </submittedName>
</protein>
<dbReference type="InterPro" id="IPR002110">
    <property type="entry name" value="Ankyrin_rpt"/>
</dbReference>
<gene>
    <name evidence="5" type="ORF">CAPTEDRAFT_194722</name>
</gene>
<keyword evidence="7" id="KW-1185">Reference proteome</keyword>
<dbReference type="EnsemblMetazoa" id="CapteT194722">
    <property type="protein sequence ID" value="CapteP194722"/>
    <property type="gene ID" value="CapteG194722"/>
</dbReference>
<dbReference type="OrthoDB" id="266718at2759"/>
<dbReference type="SUPFAM" id="SSF48403">
    <property type="entry name" value="Ankyrin repeat"/>
    <property type="match status" value="1"/>
</dbReference>
<dbReference type="Pfam" id="PF00023">
    <property type="entry name" value="Ank"/>
    <property type="match status" value="1"/>
</dbReference>
<feature type="repeat" description="ANK" evidence="3">
    <location>
        <begin position="226"/>
        <end position="261"/>
    </location>
</feature>
<dbReference type="STRING" id="283909.R7VBP0"/>
<keyword evidence="2 3" id="KW-0040">ANK repeat</keyword>
<name>R7VBP0_CAPTE</name>
<evidence type="ECO:0000256" key="1">
    <source>
        <dbReference type="ARBA" id="ARBA00022737"/>
    </source>
</evidence>
<feature type="repeat" description="ANK" evidence="3">
    <location>
        <begin position="295"/>
        <end position="327"/>
    </location>
</feature>
<dbReference type="PROSITE" id="PS50088">
    <property type="entry name" value="ANK_REPEAT"/>
    <property type="match status" value="4"/>
</dbReference>
<sequence length="412" mass="45047">MKEEGGSASKAGATADVPLPNSSARKTLLDPYHDLASSIFDMADTPEMENTFLDAAKEGNYAKIESLLMRRNETIFSLDVRDKKTGNTALVWAAQRGHPKIVDLLLRYGADVTLRNFDCQTAVEVASPQIQQLLLTSAGIGGPHRNLRQASWQGDSNLVQKILEETQVDINCRNDEGLTPLLLLTRDVMLFEKIGSKLTADRPYDPHQVIEQLLSHRADPNAEDEEGKTALHYVAASKAKIASQLVTKLLEDGSDIESRDRRCFTPIHCASQSGNVDVVLSLLDGGCEANARGYAGTTPLHISAINGHDQVACALLRKGADVMLYDDSGLTPVDVAKTKKVKATLKHAWTEATQHREPRNLAPVREGSTRSLRGKNSRHTGEVVFDSLVSSSMNLESARLKPKHTREIGLLN</sequence>
<evidence type="ECO:0000313" key="5">
    <source>
        <dbReference type="EMBL" id="ELU16238.1"/>
    </source>
</evidence>
<dbReference type="PANTHER" id="PTHR24201">
    <property type="entry name" value="ANK_REP_REGION DOMAIN-CONTAINING PROTEIN"/>
    <property type="match status" value="1"/>
</dbReference>
<keyword evidence="1" id="KW-0677">Repeat</keyword>
<dbReference type="EMBL" id="KB293237">
    <property type="protein sequence ID" value="ELU16238.1"/>
    <property type="molecule type" value="Genomic_DNA"/>
</dbReference>
<proteinExistence type="predicted"/>
<feature type="region of interest" description="Disordered" evidence="4">
    <location>
        <begin position="1"/>
        <end position="22"/>
    </location>
</feature>